<dbReference type="GO" id="GO:0009307">
    <property type="term" value="P:DNA restriction-modification system"/>
    <property type="evidence" value="ECO:0007669"/>
    <property type="project" value="UniProtKB-KW"/>
</dbReference>
<dbReference type="GO" id="GO:0003677">
    <property type="term" value="F:DNA binding"/>
    <property type="evidence" value="ECO:0007669"/>
    <property type="project" value="UniProtKB-KW"/>
</dbReference>
<keyword evidence="2" id="KW-0680">Restriction system</keyword>
<dbReference type="SUPFAM" id="SSF116734">
    <property type="entry name" value="DNA methylase specificity domain"/>
    <property type="match status" value="2"/>
</dbReference>
<accession>A0A3L7CNV2</accession>
<evidence type="ECO:0000313" key="6">
    <source>
        <dbReference type="Proteomes" id="UP000266922"/>
    </source>
</evidence>
<keyword evidence="5" id="KW-0540">Nuclease</keyword>
<evidence type="ECO:0000256" key="1">
    <source>
        <dbReference type="ARBA" id="ARBA00010923"/>
    </source>
</evidence>
<dbReference type="GO" id="GO:0004519">
    <property type="term" value="F:endonuclease activity"/>
    <property type="evidence" value="ECO:0007669"/>
    <property type="project" value="UniProtKB-KW"/>
</dbReference>
<dbReference type="Proteomes" id="UP000266922">
    <property type="component" value="Unassembled WGS sequence"/>
</dbReference>
<dbReference type="InterPro" id="IPR044946">
    <property type="entry name" value="Restrct_endonuc_typeI_TRD_sf"/>
</dbReference>
<keyword evidence="3" id="KW-0238">DNA-binding</keyword>
<keyword evidence="5" id="KW-0255">Endonuclease</keyword>
<dbReference type="AlphaFoldDB" id="A0A3L7CNV2"/>
<evidence type="ECO:0000313" key="5">
    <source>
        <dbReference type="EMBL" id="RLQ13003.1"/>
    </source>
</evidence>
<organism evidence="5 6">
    <name type="scientific">Geobacillus stearothermophilus</name>
    <name type="common">Bacillus stearothermophilus</name>
    <dbReference type="NCBI Taxonomy" id="1422"/>
    <lineage>
        <taxon>Bacteria</taxon>
        <taxon>Bacillati</taxon>
        <taxon>Bacillota</taxon>
        <taxon>Bacilli</taxon>
        <taxon>Bacillales</taxon>
        <taxon>Anoxybacillaceae</taxon>
        <taxon>Geobacillus</taxon>
    </lineage>
</organism>
<keyword evidence="5" id="KW-0378">Hydrolase</keyword>
<gene>
    <name evidence="5" type="ORF">D9548_14235</name>
</gene>
<evidence type="ECO:0000256" key="3">
    <source>
        <dbReference type="ARBA" id="ARBA00023125"/>
    </source>
</evidence>
<dbReference type="InterPro" id="IPR052021">
    <property type="entry name" value="Type-I_RS_S_subunit"/>
</dbReference>
<feature type="domain" description="Type I restriction modification DNA specificity" evidence="4">
    <location>
        <begin position="287"/>
        <end position="432"/>
    </location>
</feature>
<comment type="similarity">
    <text evidence="1">Belongs to the type-I restriction system S methylase family.</text>
</comment>
<comment type="caution">
    <text evidence="5">The sequence shown here is derived from an EMBL/GenBank/DDBJ whole genome shotgun (WGS) entry which is preliminary data.</text>
</comment>
<dbReference type="InterPro" id="IPR000055">
    <property type="entry name" value="Restrct_endonuc_typeI_TRD"/>
</dbReference>
<name>A0A3L7CNV2_GEOSE</name>
<evidence type="ECO:0000259" key="4">
    <source>
        <dbReference type="Pfam" id="PF01420"/>
    </source>
</evidence>
<dbReference type="EMBL" id="RCTJ01000081">
    <property type="protein sequence ID" value="RLQ13003.1"/>
    <property type="molecule type" value="Genomic_DNA"/>
</dbReference>
<dbReference type="PANTHER" id="PTHR30408">
    <property type="entry name" value="TYPE-1 RESTRICTION ENZYME ECOKI SPECIFICITY PROTEIN"/>
    <property type="match status" value="1"/>
</dbReference>
<dbReference type="PANTHER" id="PTHR30408:SF12">
    <property type="entry name" value="TYPE I RESTRICTION ENZYME MJAVIII SPECIFICITY SUBUNIT"/>
    <property type="match status" value="1"/>
</dbReference>
<proteinExistence type="inferred from homology"/>
<sequence length="477" mass="54564">MKGRVEFSIVKLSEIDNIKGRLDAEYYKRSYLKLEEKINAIGKIKIKDINVELDCSAFYPSITEYYNFDFEGVPFLRVNDIQNGLVTINSETAFLPQFVLDNNPSTIAIAYPGDIVIAKGGNTLAKLGLVTNEYPYYALSRDLILLRTKNIKQINKYFLWAFLHSKYGQDLLWRTASQTGQPHLTLPSIGEIGLPRFMDDFENKFESLYKLSIKYKDRSVKAYQEAENYLLKAIGLKGLKLSEENINIKNFKESFLATGRLDAEYYQPKYEDYINLIYKYTNGYDLLGSVCNIKDKNFNPEDNIEYKYIELSNIGKSGEITGCTIAKGNELPTRARRKVNENDVIISSIEGSLESCALIPKEYDNALCSTGFYVINSKKINSETLLILFKSELMQNILKQNCSGTILTAINKNEFLNIPVPIIDKNAQEIIRLKITESFNLRKQSENLLEIVKRAVEIAIEQDEKVAIEYIDMYLSI</sequence>
<reference evidence="5 6" key="1">
    <citation type="submission" date="2018-10" db="EMBL/GenBank/DDBJ databases">
        <title>Geobacillus stearothermophilus in processing lines of powdered infant formula.</title>
        <authorList>
            <person name="Rhee M.S."/>
            <person name="Choi I.-G."/>
            <person name="Cho T.J."/>
            <person name="Park B."/>
        </authorList>
    </citation>
    <scope>NUCLEOTIDE SEQUENCE [LARGE SCALE GENOMIC DNA]</scope>
    <source>
        <strain evidence="5 6">FHS-PPGT130</strain>
    </source>
</reference>
<evidence type="ECO:0000256" key="2">
    <source>
        <dbReference type="ARBA" id="ARBA00022747"/>
    </source>
</evidence>
<dbReference type="Gene3D" id="3.90.220.20">
    <property type="entry name" value="DNA methylase specificity domains"/>
    <property type="match status" value="2"/>
</dbReference>
<dbReference type="RefSeq" id="WP_121650177.1">
    <property type="nucleotide sequence ID" value="NZ_RCTI01000080.1"/>
</dbReference>
<protein>
    <submittedName>
        <fullName evidence="5">Restriction endonuclease subunit S</fullName>
    </submittedName>
</protein>
<dbReference type="Pfam" id="PF01420">
    <property type="entry name" value="Methylase_S"/>
    <property type="match status" value="1"/>
</dbReference>